<accession>A0A0A8ZEH8</accession>
<evidence type="ECO:0000313" key="1">
    <source>
        <dbReference type="EMBL" id="JAD36068.1"/>
    </source>
</evidence>
<reference evidence="1" key="1">
    <citation type="submission" date="2014-09" db="EMBL/GenBank/DDBJ databases">
        <authorList>
            <person name="Magalhaes I.L.F."/>
            <person name="Oliveira U."/>
            <person name="Santos F.R."/>
            <person name="Vidigal T.H.D.A."/>
            <person name="Brescovit A.D."/>
            <person name="Santos A.J."/>
        </authorList>
    </citation>
    <scope>NUCLEOTIDE SEQUENCE</scope>
    <source>
        <tissue evidence="1">Shoot tissue taken approximately 20 cm above the soil surface</tissue>
    </source>
</reference>
<reference evidence="1" key="2">
    <citation type="journal article" date="2015" name="Data Brief">
        <title>Shoot transcriptome of the giant reed, Arundo donax.</title>
        <authorList>
            <person name="Barrero R.A."/>
            <person name="Guerrero F.D."/>
            <person name="Moolhuijzen P."/>
            <person name="Goolsby J.A."/>
            <person name="Tidwell J."/>
            <person name="Bellgard S.E."/>
            <person name="Bellgard M.I."/>
        </authorList>
    </citation>
    <scope>NUCLEOTIDE SEQUENCE</scope>
    <source>
        <tissue evidence="1">Shoot tissue taken approximately 20 cm above the soil surface</tissue>
    </source>
</reference>
<sequence>MDNYINTSENQRTWVSAINYMVQRNQINHPLEGVLQDCFLVRIHAFHH</sequence>
<organism evidence="1">
    <name type="scientific">Arundo donax</name>
    <name type="common">Giant reed</name>
    <name type="synonym">Donax arundinaceus</name>
    <dbReference type="NCBI Taxonomy" id="35708"/>
    <lineage>
        <taxon>Eukaryota</taxon>
        <taxon>Viridiplantae</taxon>
        <taxon>Streptophyta</taxon>
        <taxon>Embryophyta</taxon>
        <taxon>Tracheophyta</taxon>
        <taxon>Spermatophyta</taxon>
        <taxon>Magnoliopsida</taxon>
        <taxon>Liliopsida</taxon>
        <taxon>Poales</taxon>
        <taxon>Poaceae</taxon>
        <taxon>PACMAD clade</taxon>
        <taxon>Arundinoideae</taxon>
        <taxon>Arundineae</taxon>
        <taxon>Arundo</taxon>
    </lineage>
</organism>
<proteinExistence type="predicted"/>
<dbReference type="EMBL" id="GBRH01261827">
    <property type="protein sequence ID" value="JAD36068.1"/>
    <property type="molecule type" value="Transcribed_RNA"/>
</dbReference>
<dbReference type="AlphaFoldDB" id="A0A0A8ZEH8"/>
<protein>
    <submittedName>
        <fullName evidence="1">Uncharacterized protein</fullName>
    </submittedName>
</protein>
<name>A0A0A8ZEH8_ARUDO</name>